<feature type="signal peptide" evidence="2">
    <location>
        <begin position="1"/>
        <end position="19"/>
    </location>
</feature>
<evidence type="ECO:0000313" key="4">
    <source>
        <dbReference type="Proteomes" id="UP000041254"/>
    </source>
</evidence>
<sequence>MVLSVACAVLAAIAQGAAAFNVDRTVSRRIAAEPTPKQSDLEFKPPFMLSRDTGYAEIAEKVLIPEDAEGAALVLLDADSPNGCDSMFFNSDYLQWWLTDLGPGSNSTAAATTAAPKKEEGGEEEEAPEPCTGKVVNLGPAEHRWHGCEILAYEKPSPSHGAHRYEFFLVPKSVVKKMPKKPTWRKNAKSFFDAVRDPSQLNIPPALTFFVCGYDAARQCELDQFPEACVKNLKRFKTTKARA</sequence>
<evidence type="ECO:0008006" key="5">
    <source>
        <dbReference type="Google" id="ProtNLM"/>
    </source>
</evidence>
<dbReference type="VEuPathDB" id="CryptoDB:Vbra_16622"/>
<dbReference type="PhylomeDB" id="A0A0G4G1K4"/>
<feature type="region of interest" description="Disordered" evidence="1">
    <location>
        <begin position="107"/>
        <end position="132"/>
    </location>
</feature>
<dbReference type="Proteomes" id="UP000041254">
    <property type="component" value="Unassembled WGS sequence"/>
</dbReference>
<dbReference type="AlphaFoldDB" id="A0A0G4G1K4"/>
<dbReference type="InterPro" id="IPR008914">
    <property type="entry name" value="PEBP"/>
</dbReference>
<dbReference type="EMBL" id="CDMY01000542">
    <property type="protein sequence ID" value="CEM21535.1"/>
    <property type="molecule type" value="Genomic_DNA"/>
</dbReference>
<proteinExistence type="predicted"/>
<evidence type="ECO:0000256" key="1">
    <source>
        <dbReference type="SAM" id="MobiDB-lite"/>
    </source>
</evidence>
<gene>
    <name evidence="3" type="ORF">Vbra_16622</name>
</gene>
<feature type="chain" id="PRO_5005189849" description="Phosphatidylethanolamine-binding protein" evidence="2">
    <location>
        <begin position="20"/>
        <end position="243"/>
    </location>
</feature>
<accession>A0A0G4G1K4</accession>
<name>A0A0G4G1K4_VITBC</name>
<organism evidence="3 4">
    <name type="scientific">Vitrella brassicaformis (strain CCMP3155)</name>
    <dbReference type="NCBI Taxonomy" id="1169540"/>
    <lineage>
        <taxon>Eukaryota</taxon>
        <taxon>Sar</taxon>
        <taxon>Alveolata</taxon>
        <taxon>Colpodellida</taxon>
        <taxon>Vitrellaceae</taxon>
        <taxon>Vitrella</taxon>
    </lineage>
</organism>
<protein>
    <recommendedName>
        <fullName evidence="5">Phosphatidylethanolamine-binding protein</fullName>
    </recommendedName>
</protein>
<keyword evidence="4" id="KW-1185">Reference proteome</keyword>
<reference evidence="3 4" key="1">
    <citation type="submission" date="2014-11" db="EMBL/GenBank/DDBJ databases">
        <authorList>
            <person name="Zhu J."/>
            <person name="Qi W."/>
            <person name="Song R."/>
        </authorList>
    </citation>
    <scope>NUCLEOTIDE SEQUENCE [LARGE SCALE GENOMIC DNA]</scope>
</reference>
<evidence type="ECO:0000256" key="2">
    <source>
        <dbReference type="SAM" id="SignalP"/>
    </source>
</evidence>
<evidence type="ECO:0000313" key="3">
    <source>
        <dbReference type="EMBL" id="CEM21535.1"/>
    </source>
</evidence>
<dbReference type="Gene3D" id="3.90.280.10">
    <property type="entry name" value="PEBP-like"/>
    <property type="match status" value="1"/>
</dbReference>
<dbReference type="InterPro" id="IPR036610">
    <property type="entry name" value="PEBP-like_sf"/>
</dbReference>
<dbReference type="Pfam" id="PF01161">
    <property type="entry name" value="PBP"/>
    <property type="match status" value="1"/>
</dbReference>
<dbReference type="InParanoid" id="A0A0G4G1K4"/>
<dbReference type="SUPFAM" id="SSF49777">
    <property type="entry name" value="PEBP-like"/>
    <property type="match status" value="1"/>
</dbReference>
<keyword evidence="2" id="KW-0732">Signal</keyword>